<dbReference type="EMBL" id="BPLR01002112">
    <property type="protein sequence ID" value="GIX70118.1"/>
    <property type="molecule type" value="Genomic_DNA"/>
</dbReference>
<name>A0AAV4MCN9_CAEEX</name>
<dbReference type="AlphaFoldDB" id="A0AAV4MCN9"/>
<reference evidence="1 2" key="1">
    <citation type="submission" date="2021-06" db="EMBL/GenBank/DDBJ databases">
        <title>Caerostris extrusa draft genome.</title>
        <authorList>
            <person name="Kono N."/>
            <person name="Arakawa K."/>
        </authorList>
    </citation>
    <scope>NUCLEOTIDE SEQUENCE [LARGE SCALE GENOMIC DNA]</scope>
</reference>
<sequence>MQNISLSVKSAVSSSRPRLITVIGQKRFIYLFLIIEMTLGFIEDGSEAEKCEIYSINHCRRFVLQKQSNEYPRLFLTSFLFLSVYGKGDLPIRGF</sequence>
<gene>
    <name evidence="1" type="ORF">CEXT_639621</name>
</gene>
<evidence type="ECO:0000313" key="2">
    <source>
        <dbReference type="Proteomes" id="UP001054945"/>
    </source>
</evidence>
<proteinExistence type="predicted"/>
<evidence type="ECO:0000313" key="1">
    <source>
        <dbReference type="EMBL" id="GIX70118.1"/>
    </source>
</evidence>
<dbReference type="Proteomes" id="UP001054945">
    <property type="component" value="Unassembled WGS sequence"/>
</dbReference>
<protein>
    <submittedName>
        <fullName evidence="1">Uncharacterized protein</fullName>
    </submittedName>
</protein>
<accession>A0AAV4MCN9</accession>
<comment type="caution">
    <text evidence="1">The sequence shown here is derived from an EMBL/GenBank/DDBJ whole genome shotgun (WGS) entry which is preliminary data.</text>
</comment>
<keyword evidence="2" id="KW-1185">Reference proteome</keyword>
<organism evidence="1 2">
    <name type="scientific">Caerostris extrusa</name>
    <name type="common">Bark spider</name>
    <name type="synonym">Caerostris bankana</name>
    <dbReference type="NCBI Taxonomy" id="172846"/>
    <lineage>
        <taxon>Eukaryota</taxon>
        <taxon>Metazoa</taxon>
        <taxon>Ecdysozoa</taxon>
        <taxon>Arthropoda</taxon>
        <taxon>Chelicerata</taxon>
        <taxon>Arachnida</taxon>
        <taxon>Araneae</taxon>
        <taxon>Araneomorphae</taxon>
        <taxon>Entelegynae</taxon>
        <taxon>Araneoidea</taxon>
        <taxon>Araneidae</taxon>
        <taxon>Caerostris</taxon>
    </lineage>
</organism>